<proteinExistence type="inferred from homology"/>
<dbReference type="HAMAP" id="MF_02227">
    <property type="entry name" value="RPE"/>
    <property type="match status" value="1"/>
</dbReference>
<dbReference type="FunFam" id="3.20.20.70:FF:000004">
    <property type="entry name" value="Ribulose-phosphate 3-epimerase"/>
    <property type="match status" value="1"/>
</dbReference>
<dbReference type="KEGG" id="fsa:C5Q98_02505"/>
<comment type="cofactor">
    <cofactor evidence="3">
        <name>Co(2+)</name>
        <dbReference type="ChEBI" id="CHEBI:48828"/>
    </cofactor>
</comment>
<dbReference type="NCBIfam" id="NF004076">
    <property type="entry name" value="PRK05581.1-4"/>
    <property type="match status" value="1"/>
</dbReference>
<feature type="binding site" evidence="10 14">
    <location>
        <begin position="159"/>
        <end position="162"/>
    </location>
    <ligand>
        <name>substrate</name>
    </ligand>
</feature>
<accession>A0A2S0KMB0</accession>
<keyword evidence="13" id="KW-0464">Manganese</keyword>
<protein>
    <recommendedName>
        <fullName evidence="7 10">Ribulose-phosphate 3-epimerase</fullName>
        <ecNumber evidence="7 10">5.1.3.1</ecNumber>
    </recommendedName>
</protein>
<dbReference type="GO" id="GO:0005737">
    <property type="term" value="C:cytoplasm"/>
    <property type="evidence" value="ECO:0007669"/>
    <property type="project" value="UniProtKB-ARBA"/>
</dbReference>
<evidence type="ECO:0000256" key="2">
    <source>
        <dbReference type="ARBA" id="ARBA00001936"/>
    </source>
</evidence>
<evidence type="ECO:0000256" key="14">
    <source>
        <dbReference type="PIRSR" id="PIRSR001461-3"/>
    </source>
</evidence>
<dbReference type="Pfam" id="PF00834">
    <property type="entry name" value="Ribul_P_3_epim"/>
    <property type="match status" value="1"/>
</dbReference>
<feature type="active site" description="Proton acceptor" evidence="10 12">
    <location>
        <position position="51"/>
    </location>
</feature>
<feature type="binding site" evidence="14">
    <location>
        <position position="194"/>
    </location>
    <ligand>
        <name>substrate</name>
    </ligand>
</feature>
<comment type="catalytic activity">
    <reaction evidence="1 10 11">
        <text>D-ribulose 5-phosphate = D-xylulose 5-phosphate</text>
        <dbReference type="Rhea" id="RHEA:13677"/>
        <dbReference type="ChEBI" id="CHEBI:57737"/>
        <dbReference type="ChEBI" id="CHEBI:58121"/>
        <dbReference type="EC" id="5.1.3.1"/>
    </reaction>
</comment>
<evidence type="ECO:0000256" key="8">
    <source>
        <dbReference type="ARBA" id="ARBA00022723"/>
    </source>
</evidence>
<feature type="binding site" evidence="10 13">
    <location>
        <position position="49"/>
    </location>
    <ligand>
        <name>a divalent metal cation</name>
        <dbReference type="ChEBI" id="CHEBI:60240"/>
    </ligand>
</feature>
<dbReference type="SUPFAM" id="SSF51366">
    <property type="entry name" value="Ribulose-phoshate binding barrel"/>
    <property type="match status" value="1"/>
</dbReference>
<gene>
    <name evidence="10 15" type="primary">rpe</name>
    <name evidence="15" type="ORF">C5Q98_02505</name>
</gene>
<feature type="binding site" evidence="10 14">
    <location>
        <begin position="214"/>
        <end position="215"/>
    </location>
    <ligand>
        <name>substrate</name>
    </ligand>
</feature>
<dbReference type="EC" id="5.1.3.1" evidence="7 10"/>
<comment type="similarity">
    <text evidence="6 10 11">Belongs to the ribulose-phosphate 3-epimerase family.</text>
</comment>
<comment type="cofactor">
    <cofactor evidence="10 13">
        <name>a divalent metal cation</name>
        <dbReference type="ChEBI" id="CHEBI:60240"/>
    </cofactor>
    <text evidence="10 13">Binds 1 divalent metal cation per subunit.</text>
</comment>
<dbReference type="CDD" id="cd00429">
    <property type="entry name" value="RPE"/>
    <property type="match status" value="1"/>
</dbReference>
<feature type="binding site" evidence="10 13">
    <location>
        <position position="83"/>
    </location>
    <ligand>
        <name>a divalent metal cation</name>
        <dbReference type="ChEBI" id="CHEBI:60240"/>
    </ligand>
</feature>
<dbReference type="GO" id="GO:0046872">
    <property type="term" value="F:metal ion binding"/>
    <property type="evidence" value="ECO:0007669"/>
    <property type="project" value="UniProtKB-UniRule"/>
</dbReference>
<evidence type="ECO:0000313" key="16">
    <source>
        <dbReference type="Proteomes" id="UP000237947"/>
    </source>
</evidence>
<feature type="binding site" evidence="10 14">
    <location>
        <position position="83"/>
    </location>
    <ligand>
        <name>substrate</name>
    </ligand>
</feature>
<evidence type="ECO:0000256" key="13">
    <source>
        <dbReference type="PIRSR" id="PIRSR001461-2"/>
    </source>
</evidence>
<reference evidence="16" key="1">
    <citation type="submission" date="2018-02" db="EMBL/GenBank/DDBJ databases">
        <authorList>
            <person name="Holder M.E."/>
            <person name="Ajami N.J."/>
            <person name="Petrosino J.F."/>
        </authorList>
    </citation>
    <scope>NUCLEOTIDE SEQUENCE [LARGE SCALE GENOMIC DNA]</scope>
    <source>
        <strain evidence="16">CCUG 47711</strain>
    </source>
</reference>
<dbReference type="NCBIfam" id="TIGR01163">
    <property type="entry name" value="rpe"/>
    <property type="match status" value="1"/>
</dbReference>
<comment type="cofactor">
    <cofactor evidence="2">
        <name>Mn(2+)</name>
        <dbReference type="ChEBI" id="CHEBI:29035"/>
    </cofactor>
</comment>
<evidence type="ECO:0000313" key="15">
    <source>
        <dbReference type="EMBL" id="AVM42170.1"/>
    </source>
</evidence>
<dbReference type="InterPro" id="IPR000056">
    <property type="entry name" value="Ribul_P_3_epim-like"/>
</dbReference>
<dbReference type="GO" id="GO:0019323">
    <property type="term" value="P:pentose catabolic process"/>
    <property type="evidence" value="ECO:0007669"/>
    <property type="project" value="UniProtKB-UniRule"/>
</dbReference>
<dbReference type="GO" id="GO:0004750">
    <property type="term" value="F:D-ribulose-phosphate 3-epimerase activity"/>
    <property type="evidence" value="ECO:0007669"/>
    <property type="project" value="UniProtKB-UniRule"/>
</dbReference>
<comment type="pathway">
    <text evidence="10">Carbohydrate degradation.</text>
</comment>
<evidence type="ECO:0000256" key="3">
    <source>
        <dbReference type="ARBA" id="ARBA00001941"/>
    </source>
</evidence>
<dbReference type="Gene3D" id="3.20.20.70">
    <property type="entry name" value="Aldolase class I"/>
    <property type="match status" value="1"/>
</dbReference>
<comment type="cofactor">
    <cofactor evidence="4">
        <name>Zn(2+)</name>
        <dbReference type="ChEBI" id="CHEBI:29105"/>
    </cofactor>
</comment>
<comment type="function">
    <text evidence="10">Catalyzes the reversible epimerization of D-ribulose 5-phosphate to D-xylulose 5-phosphate.</text>
</comment>
<feature type="active site" description="Proton donor" evidence="10 12">
    <location>
        <position position="192"/>
    </location>
</feature>
<dbReference type="AlphaFoldDB" id="A0A2S0KMB0"/>
<dbReference type="OrthoDB" id="1645589at2"/>
<keyword evidence="10 11" id="KW-0119">Carbohydrate metabolism</keyword>
<evidence type="ECO:0000256" key="11">
    <source>
        <dbReference type="PIRNR" id="PIRNR001461"/>
    </source>
</evidence>
<comment type="cofactor">
    <cofactor evidence="5">
        <name>Fe(2+)</name>
        <dbReference type="ChEBI" id="CHEBI:29033"/>
    </cofactor>
</comment>
<evidence type="ECO:0000256" key="10">
    <source>
        <dbReference type="HAMAP-Rule" id="MF_02227"/>
    </source>
</evidence>
<evidence type="ECO:0000256" key="5">
    <source>
        <dbReference type="ARBA" id="ARBA00001954"/>
    </source>
</evidence>
<sequence length="234" mass="25556">MNQVENNNIKREELIAKFKNKIAPSILSCNPLTIGAEISEISSNIEALHIDIMDADFVPNINGSYTIVKAIKEAFPHIFLDVHLMVNKPEKLIDDFINAGADLITLHIESLQHPHRYLNYIKDQGILSGLSLNPGTPVSMTKDLLNATDVLLLMSVNPGFGGQSFIENTFNKIAEAKSLIKDLNTNTLIEIDGGVKSNNAQELWAAGVDVLVAGSAIFGQADPNLELSKLNKIK</sequence>
<dbReference type="InterPro" id="IPR011060">
    <property type="entry name" value="RibuloseP-bd_barrel"/>
</dbReference>
<evidence type="ECO:0000256" key="4">
    <source>
        <dbReference type="ARBA" id="ARBA00001947"/>
    </source>
</evidence>
<dbReference type="PIRSF" id="PIRSF001461">
    <property type="entry name" value="RPE"/>
    <property type="match status" value="1"/>
</dbReference>
<evidence type="ECO:0000256" key="1">
    <source>
        <dbReference type="ARBA" id="ARBA00001782"/>
    </source>
</evidence>
<keyword evidence="9 10" id="KW-0413">Isomerase</keyword>
<keyword evidence="8 10" id="KW-0479">Metal-binding</keyword>
<dbReference type="InterPro" id="IPR026019">
    <property type="entry name" value="Ribul_P_3_epim"/>
</dbReference>
<keyword evidence="13" id="KW-0862">Zinc</keyword>
<feature type="binding site" evidence="10">
    <location>
        <begin position="192"/>
        <end position="194"/>
    </location>
    <ligand>
        <name>substrate</name>
    </ligand>
</feature>
<evidence type="ECO:0000256" key="6">
    <source>
        <dbReference type="ARBA" id="ARBA00009541"/>
    </source>
</evidence>
<evidence type="ECO:0000256" key="9">
    <source>
        <dbReference type="ARBA" id="ARBA00023235"/>
    </source>
</evidence>
<dbReference type="PANTHER" id="PTHR11749">
    <property type="entry name" value="RIBULOSE-5-PHOSPHATE-3-EPIMERASE"/>
    <property type="match status" value="1"/>
</dbReference>
<feature type="binding site" evidence="10 14">
    <location>
        <position position="25"/>
    </location>
    <ligand>
        <name>substrate</name>
    </ligand>
</feature>
<dbReference type="GO" id="GO:0006098">
    <property type="term" value="P:pentose-phosphate shunt"/>
    <property type="evidence" value="ECO:0007669"/>
    <property type="project" value="UniProtKB-UniRule"/>
</dbReference>
<name>A0A2S0KMB0_9FIRM</name>
<feature type="binding site" evidence="10 13">
    <location>
        <position position="51"/>
    </location>
    <ligand>
        <name>a divalent metal cation</name>
        <dbReference type="ChEBI" id="CHEBI:60240"/>
    </ligand>
</feature>
<dbReference type="PROSITE" id="PS01086">
    <property type="entry name" value="RIBUL_P_3_EPIMER_2"/>
    <property type="match status" value="1"/>
</dbReference>
<feature type="binding site" evidence="10 13">
    <location>
        <position position="192"/>
    </location>
    <ligand>
        <name>a divalent metal cation</name>
        <dbReference type="ChEBI" id="CHEBI:60240"/>
    </ligand>
</feature>
<dbReference type="InterPro" id="IPR013785">
    <property type="entry name" value="Aldolase_TIM"/>
</dbReference>
<dbReference type="EMBL" id="CP027226">
    <property type="protein sequence ID" value="AVM42170.1"/>
    <property type="molecule type" value="Genomic_DNA"/>
</dbReference>
<keyword evidence="16" id="KW-1185">Reference proteome</keyword>
<organism evidence="15 16">
    <name type="scientific">Fastidiosipila sanguinis</name>
    <dbReference type="NCBI Taxonomy" id="236753"/>
    <lineage>
        <taxon>Bacteria</taxon>
        <taxon>Bacillati</taxon>
        <taxon>Bacillota</taxon>
        <taxon>Clostridia</taxon>
        <taxon>Eubacteriales</taxon>
        <taxon>Oscillospiraceae</taxon>
        <taxon>Fastidiosipila</taxon>
    </lineage>
</organism>
<keyword evidence="13" id="KW-0170">Cobalt</keyword>
<evidence type="ECO:0000256" key="7">
    <source>
        <dbReference type="ARBA" id="ARBA00013188"/>
    </source>
</evidence>
<dbReference type="Proteomes" id="UP000237947">
    <property type="component" value="Chromosome"/>
</dbReference>
<evidence type="ECO:0000256" key="12">
    <source>
        <dbReference type="PIRSR" id="PIRSR001461-1"/>
    </source>
</evidence>
<dbReference type="RefSeq" id="WP_106012155.1">
    <property type="nucleotide sequence ID" value="NZ_CP027226.1"/>
</dbReference>